<protein>
    <submittedName>
        <fullName evidence="2">Uncharacterized protein</fullName>
    </submittedName>
</protein>
<sequence>MNTMLLGFTVFASIYAGESAALSRRHLNGAEELAPAPSAEVALPAILASADALLTITNPQDSGAVSLPIAAGSTVRVSLERPAAPAPGLPADLSSGLSAQPRYDVSSSFSYTGPIDSFGYSYTGSSSGVSYSDNIANPIFSGSESVGVTYSSG</sequence>
<evidence type="ECO:0000313" key="3">
    <source>
        <dbReference type="Proteomes" id="UP001491310"/>
    </source>
</evidence>
<comment type="caution">
    <text evidence="2">The sequence shown here is derived from an EMBL/GenBank/DDBJ whole genome shotgun (WGS) entry which is preliminary data.</text>
</comment>
<name>A0ABR2Z395_9CHLO</name>
<evidence type="ECO:0000313" key="2">
    <source>
        <dbReference type="EMBL" id="KAK9918658.1"/>
    </source>
</evidence>
<gene>
    <name evidence="2" type="ORF">WJX75_005737</name>
</gene>
<dbReference type="Proteomes" id="UP001491310">
    <property type="component" value="Unassembled WGS sequence"/>
</dbReference>
<organism evidence="2 3">
    <name type="scientific">Coccomyxa subellipsoidea</name>
    <dbReference type="NCBI Taxonomy" id="248742"/>
    <lineage>
        <taxon>Eukaryota</taxon>
        <taxon>Viridiplantae</taxon>
        <taxon>Chlorophyta</taxon>
        <taxon>core chlorophytes</taxon>
        <taxon>Trebouxiophyceae</taxon>
        <taxon>Trebouxiophyceae incertae sedis</taxon>
        <taxon>Coccomyxaceae</taxon>
        <taxon>Coccomyxa</taxon>
    </lineage>
</organism>
<keyword evidence="3" id="KW-1185">Reference proteome</keyword>
<keyword evidence="1" id="KW-0732">Signal</keyword>
<evidence type="ECO:0000256" key="1">
    <source>
        <dbReference type="SAM" id="SignalP"/>
    </source>
</evidence>
<dbReference type="EMBL" id="JALJOT010000001">
    <property type="protein sequence ID" value="KAK9918658.1"/>
    <property type="molecule type" value="Genomic_DNA"/>
</dbReference>
<proteinExistence type="predicted"/>
<accession>A0ABR2Z395</accession>
<feature type="signal peptide" evidence="1">
    <location>
        <begin position="1"/>
        <end position="16"/>
    </location>
</feature>
<feature type="chain" id="PRO_5047286194" evidence="1">
    <location>
        <begin position="17"/>
        <end position="153"/>
    </location>
</feature>
<reference evidence="2 3" key="1">
    <citation type="journal article" date="2024" name="Nat. Commun.">
        <title>Phylogenomics reveals the evolutionary origins of lichenization in chlorophyte algae.</title>
        <authorList>
            <person name="Puginier C."/>
            <person name="Libourel C."/>
            <person name="Otte J."/>
            <person name="Skaloud P."/>
            <person name="Haon M."/>
            <person name="Grisel S."/>
            <person name="Petersen M."/>
            <person name="Berrin J.G."/>
            <person name="Delaux P.M."/>
            <person name="Dal Grande F."/>
            <person name="Keller J."/>
        </authorList>
    </citation>
    <scope>NUCLEOTIDE SEQUENCE [LARGE SCALE GENOMIC DNA]</scope>
    <source>
        <strain evidence="2 3">SAG 216-7</strain>
    </source>
</reference>